<protein>
    <submittedName>
        <fullName evidence="1">Uncharacterized protein</fullName>
    </submittedName>
</protein>
<evidence type="ECO:0000313" key="2">
    <source>
        <dbReference type="Proteomes" id="UP000050525"/>
    </source>
</evidence>
<evidence type="ECO:0000313" key="1">
    <source>
        <dbReference type="EMBL" id="KYO49185.1"/>
    </source>
</evidence>
<sequence length="75" mass="8355">MAEGDLGCLCGKRGWFACAVNMTTSEGNRIPRKEQLQEVPWQAPKHLERRDESPRKMQMKYLGSNGSLLSMTGAA</sequence>
<keyword evidence="2" id="KW-1185">Reference proteome</keyword>
<proteinExistence type="predicted"/>
<organism evidence="1 2">
    <name type="scientific">Alligator mississippiensis</name>
    <name type="common">American alligator</name>
    <dbReference type="NCBI Taxonomy" id="8496"/>
    <lineage>
        <taxon>Eukaryota</taxon>
        <taxon>Metazoa</taxon>
        <taxon>Chordata</taxon>
        <taxon>Craniata</taxon>
        <taxon>Vertebrata</taxon>
        <taxon>Euteleostomi</taxon>
        <taxon>Archelosauria</taxon>
        <taxon>Archosauria</taxon>
        <taxon>Crocodylia</taxon>
        <taxon>Alligatoridae</taxon>
        <taxon>Alligatorinae</taxon>
        <taxon>Alligator</taxon>
    </lineage>
</organism>
<reference evidence="1 2" key="1">
    <citation type="journal article" date="2012" name="Genome Biol.">
        <title>Sequencing three crocodilian genomes to illuminate the evolution of archosaurs and amniotes.</title>
        <authorList>
            <person name="St John J.A."/>
            <person name="Braun E.L."/>
            <person name="Isberg S.R."/>
            <person name="Miles L.G."/>
            <person name="Chong A.Y."/>
            <person name="Gongora J."/>
            <person name="Dalzell P."/>
            <person name="Moran C."/>
            <person name="Bed'hom B."/>
            <person name="Abzhanov A."/>
            <person name="Burgess S.C."/>
            <person name="Cooksey A.M."/>
            <person name="Castoe T.A."/>
            <person name="Crawford N.G."/>
            <person name="Densmore L.D."/>
            <person name="Drew J.C."/>
            <person name="Edwards S.V."/>
            <person name="Faircloth B.C."/>
            <person name="Fujita M.K."/>
            <person name="Greenwold M.J."/>
            <person name="Hoffmann F.G."/>
            <person name="Howard J.M."/>
            <person name="Iguchi T."/>
            <person name="Janes D.E."/>
            <person name="Khan S.Y."/>
            <person name="Kohno S."/>
            <person name="de Koning A.J."/>
            <person name="Lance S.L."/>
            <person name="McCarthy F.M."/>
            <person name="McCormack J.E."/>
            <person name="Merchant M.E."/>
            <person name="Peterson D.G."/>
            <person name="Pollock D.D."/>
            <person name="Pourmand N."/>
            <person name="Raney B.J."/>
            <person name="Roessler K.A."/>
            <person name="Sanford J.R."/>
            <person name="Sawyer R.H."/>
            <person name="Schmidt C.J."/>
            <person name="Triplett E.W."/>
            <person name="Tuberville T.D."/>
            <person name="Venegas-Anaya M."/>
            <person name="Howard J.T."/>
            <person name="Jarvis E.D."/>
            <person name="Guillette L.J.Jr."/>
            <person name="Glenn T.C."/>
            <person name="Green R.E."/>
            <person name="Ray D.A."/>
        </authorList>
    </citation>
    <scope>NUCLEOTIDE SEQUENCE [LARGE SCALE GENOMIC DNA]</scope>
    <source>
        <strain evidence="1">KSC_2009_1</strain>
    </source>
</reference>
<gene>
    <name evidence="1" type="ORF">Y1Q_0004998</name>
</gene>
<dbReference type="Proteomes" id="UP000050525">
    <property type="component" value="Unassembled WGS sequence"/>
</dbReference>
<name>A0A151PKA1_ALLMI</name>
<dbReference type="EMBL" id="AKHW03000005">
    <property type="protein sequence ID" value="KYO49185.1"/>
    <property type="molecule type" value="Genomic_DNA"/>
</dbReference>
<dbReference type="AlphaFoldDB" id="A0A151PKA1"/>
<accession>A0A151PKA1</accession>
<comment type="caution">
    <text evidence="1">The sequence shown here is derived from an EMBL/GenBank/DDBJ whole genome shotgun (WGS) entry which is preliminary data.</text>
</comment>